<dbReference type="AlphaFoldDB" id="A0A1F7I9T9"/>
<accession>A0A1F7I9T9</accession>
<sequence length="104" mass="12337">MQLLTINDFDVEVKKWDRDKNVVIVNVKICGVVEIRGFQVRFATSRFTQRSEWLVSPPSLPLKKRGRKTTYFWVTEIKNKDLWDQLKKKIINTVDVYTSSSLFR</sequence>
<gene>
    <name evidence="1" type="ORF">A2954_00515</name>
</gene>
<comment type="caution">
    <text evidence="1">The sequence shown here is derived from an EMBL/GenBank/DDBJ whole genome shotgun (WGS) entry which is preliminary data.</text>
</comment>
<evidence type="ECO:0000313" key="2">
    <source>
        <dbReference type="Proteomes" id="UP000177698"/>
    </source>
</evidence>
<dbReference type="Proteomes" id="UP000177698">
    <property type="component" value="Unassembled WGS sequence"/>
</dbReference>
<name>A0A1F7I9T9_9BACT</name>
<protein>
    <submittedName>
        <fullName evidence="1">Uncharacterized protein</fullName>
    </submittedName>
</protein>
<dbReference type="EMBL" id="MGAG01000029">
    <property type="protein sequence ID" value="OGK40109.1"/>
    <property type="molecule type" value="Genomic_DNA"/>
</dbReference>
<proteinExistence type="predicted"/>
<organism evidence="1 2">
    <name type="scientific">Candidatus Roizmanbacteria bacterium RIFCSPLOWO2_01_FULL_37_12</name>
    <dbReference type="NCBI Taxonomy" id="1802056"/>
    <lineage>
        <taxon>Bacteria</taxon>
        <taxon>Candidatus Roizmaniibacteriota</taxon>
    </lineage>
</organism>
<reference evidence="1 2" key="1">
    <citation type="journal article" date="2016" name="Nat. Commun.">
        <title>Thousands of microbial genomes shed light on interconnected biogeochemical processes in an aquifer system.</title>
        <authorList>
            <person name="Anantharaman K."/>
            <person name="Brown C.T."/>
            <person name="Hug L.A."/>
            <person name="Sharon I."/>
            <person name="Castelle C.J."/>
            <person name="Probst A.J."/>
            <person name="Thomas B.C."/>
            <person name="Singh A."/>
            <person name="Wilkins M.J."/>
            <person name="Karaoz U."/>
            <person name="Brodie E.L."/>
            <person name="Williams K.H."/>
            <person name="Hubbard S.S."/>
            <person name="Banfield J.F."/>
        </authorList>
    </citation>
    <scope>NUCLEOTIDE SEQUENCE [LARGE SCALE GENOMIC DNA]</scope>
</reference>
<evidence type="ECO:0000313" key="1">
    <source>
        <dbReference type="EMBL" id="OGK40109.1"/>
    </source>
</evidence>